<dbReference type="EMBL" id="MCGR01000160">
    <property type="protein sequence ID" value="ORY37831.1"/>
    <property type="molecule type" value="Genomic_DNA"/>
</dbReference>
<evidence type="ECO:0000313" key="2">
    <source>
        <dbReference type="EMBL" id="ORY37831.1"/>
    </source>
</evidence>
<evidence type="ECO:0000256" key="1">
    <source>
        <dbReference type="SAM" id="MobiDB-lite"/>
    </source>
</evidence>
<accession>A0A1Y2BSV9</accession>
<sequence length="417" mass="47529">MSTNQLQLTPIFLPRPAPSTRPPAPPLPSELLFDILRLATTNTTCDYSEPFDPQQTRVAFSGVCRGWNRVAAAQPTLVVKGAGQALRLASVIREKHAKLRTAKTLHLIIRDGVQDPERRTEVPYERCDGFAEVIEACPKVRHVELDIPYRDDLELSRPLLETLQKCKLSSFEVSGVCAMPEQALQRLLKAWRTLKQLVIPHLRLHCYRPQLYSPLSLPFLRRLDFPLASSNHQPLLGNLLTLSPPNLRIFRAHAYHYPFFVDREAAASLVDGVAPQLHTFSYQDDPRQPSLSRWTFEPIVMRMTQLKVLAISAHLIRASTFLEEVASKLVHLERLALLDSDRLTSYISADSVLVFLEALPSLRLLHLAEPLLRFWDDEEWDEVCEKTGAKGIELLEDWQPTYDEDLNTWVPDEDLVK</sequence>
<proteinExistence type="predicted"/>
<feature type="compositionally biased region" description="Pro residues" evidence="1">
    <location>
        <begin position="13"/>
        <end position="25"/>
    </location>
</feature>
<name>A0A1Y2BSV9_9BASI</name>
<protein>
    <recommendedName>
        <fullName evidence="4">F-box domain-containing protein</fullName>
    </recommendedName>
</protein>
<keyword evidence="3" id="KW-1185">Reference proteome</keyword>
<dbReference type="InParanoid" id="A0A1Y2BSV9"/>
<feature type="region of interest" description="Disordered" evidence="1">
    <location>
        <begin position="1"/>
        <end position="25"/>
    </location>
</feature>
<evidence type="ECO:0000313" key="3">
    <source>
        <dbReference type="Proteomes" id="UP000193467"/>
    </source>
</evidence>
<dbReference type="AlphaFoldDB" id="A0A1Y2BSV9"/>
<evidence type="ECO:0008006" key="4">
    <source>
        <dbReference type="Google" id="ProtNLM"/>
    </source>
</evidence>
<dbReference type="Gene3D" id="3.80.10.10">
    <property type="entry name" value="Ribonuclease Inhibitor"/>
    <property type="match status" value="1"/>
</dbReference>
<dbReference type="InterPro" id="IPR032675">
    <property type="entry name" value="LRR_dom_sf"/>
</dbReference>
<dbReference type="Proteomes" id="UP000193467">
    <property type="component" value="Unassembled WGS sequence"/>
</dbReference>
<comment type="caution">
    <text evidence="2">The sequence shown here is derived from an EMBL/GenBank/DDBJ whole genome shotgun (WGS) entry which is preliminary data.</text>
</comment>
<organism evidence="2 3">
    <name type="scientific">Leucosporidium creatinivorum</name>
    <dbReference type="NCBI Taxonomy" id="106004"/>
    <lineage>
        <taxon>Eukaryota</taxon>
        <taxon>Fungi</taxon>
        <taxon>Dikarya</taxon>
        <taxon>Basidiomycota</taxon>
        <taxon>Pucciniomycotina</taxon>
        <taxon>Microbotryomycetes</taxon>
        <taxon>Leucosporidiales</taxon>
        <taxon>Leucosporidium</taxon>
    </lineage>
</organism>
<gene>
    <name evidence="2" type="ORF">BCR35DRAFT_311538</name>
</gene>
<reference evidence="2 3" key="1">
    <citation type="submission" date="2016-07" db="EMBL/GenBank/DDBJ databases">
        <title>Pervasive Adenine N6-methylation of Active Genes in Fungi.</title>
        <authorList>
            <consortium name="DOE Joint Genome Institute"/>
            <person name="Mondo S.J."/>
            <person name="Dannebaum R.O."/>
            <person name="Kuo R.C."/>
            <person name="Labutti K."/>
            <person name="Haridas S."/>
            <person name="Kuo A."/>
            <person name="Salamov A."/>
            <person name="Ahrendt S.R."/>
            <person name="Lipzen A."/>
            <person name="Sullivan W."/>
            <person name="Andreopoulos W.B."/>
            <person name="Clum A."/>
            <person name="Lindquist E."/>
            <person name="Daum C."/>
            <person name="Ramamoorthy G.K."/>
            <person name="Gryganskyi A."/>
            <person name="Culley D."/>
            <person name="Magnuson J.K."/>
            <person name="James T.Y."/>
            <person name="O'Malley M.A."/>
            <person name="Stajich J.E."/>
            <person name="Spatafora J.W."/>
            <person name="Visel A."/>
            <person name="Grigoriev I.V."/>
        </authorList>
    </citation>
    <scope>NUCLEOTIDE SEQUENCE [LARGE SCALE GENOMIC DNA]</scope>
    <source>
        <strain evidence="2 3">62-1032</strain>
    </source>
</reference>